<sequence length="411" mass="43656">MTRRINATAGTNLGGASAHNRRVVFDALRLNGSLSRAEIARATQLTPQTVSNIIDQFVETGLVSADAPIRGGRGQPATPYRIVASGAYSLGIHIDRHQILGIGADLSGRTLSRHRHRLPKGGAKKGFAILLDLVAAIRRDIDLAAPPGAPRLLGLGVAMPGPFGVWSDPQHPPADTLIDPWVMREWHEFPLIERLTTETGLEAVLQNDAGAAAMAEKMYGTASGLDHFVHLYIGYGLGAGLIIQGEIYAGTAGNAGEIGQLPAAGSEDRESEGSRTLEHYVSVLSACRALDLDPGAANLFPKLEALLAVGDPRLDAWTVQAGRHLRQAIQIVEALFDPQTVVVGGQLPPGLLLAITRHVEPLLSSVSHRPGRSLPRLTVGTADLWVVAQGAAMEPISRTFDPQFRALLKSA</sequence>
<dbReference type="Gene3D" id="1.10.10.10">
    <property type="entry name" value="Winged helix-like DNA-binding domain superfamily/Winged helix DNA-binding domain"/>
    <property type="match status" value="1"/>
</dbReference>
<evidence type="ECO:0000313" key="2">
    <source>
        <dbReference type="EMBL" id="MDY0882069.1"/>
    </source>
</evidence>
<dbReference type="SUPFAM" id="SSF46785">
    <property type="entry name" value="Winged helix' DNA-binding domain"/>
    <property type="match status" value="1"/>
</dbReference>
<protein>
    <submittedName>
        <fullName evidence="2">ROK family transcriptional regulator</fullName>
    </submittedName>
</protein>
<dbReference type="InterPro" id="IPR000600">
    <property type="entry name" value="ROK"/>
</dbReference>
<feature type="domain" description="HTH marR-type" evidence="1">
    <location>
        <begin position="26"/>
        <end position="65"/>
    </location>
</feature>
<dbReference type="SUPFAM" id="SSF53067">
    <property type="entry name" value="Actin-like ATPase domain"/>
    <property type="match status" value="1"/>
</dbReference>
<proteinExistence type="predicted"/>
<accession>A0ABU5E8I7</accession>
<dbReference type="Proteomes" id="UP001279642">
    <property type="component" value="Unassembled WGS sequence"/>
</dbReference>
<reference evidence="2 3" key="1">
    <citation type="journal article" date="2016" name="Antonie Van Leeuwenhoek">
        <title>Dongia soli sp. nov., isolated from soil from Dokdo, Korea.</title>
        <authorList>
            <person name="Kim D.U."/>
            <person name="Lee H."/>
            <person name="Kim H."/>
            <person name="Kim S.G."/>
            <person name="Ka J.O."/>
        </authorList>
    </citation>
    <scope>NUCLEOTIDE SEQUENCE [LARGE SCALE GENOMIC DNA]</scope>
    <source>
        <strain evidence="2 3">D78</strain>
    </source>
</reference>
<organism evidence="2 3">
    <name type="scientific">Dongia soli</name>
    <dbReference type="NCBI Taxonomy" id="600628"/>
    <lineage>
        <taxon>Bacteria</taxon>
        <taxon>Pseudomonadati</taxon>
        <taxon>Pseudomonadota</taxon>
        <taxon>Alphaproteobacteria</taxon>
        <taxon>Rhodospirillales</taxon>
        <taxon>Dongiaceae</taxon>
        <taxon>Dongia</taxon>
    </lineage>
</organism>
<keyword evidence="3" id="KW-1185">Reference proteome</keyword>
<dbReference type="InterPro" id="IPR036388">
    <property type="entry name" value="WH-like_DNA-bd_sf"/>
</dbReference>
<dbReference type="InterPro" id="IPR000835">
    <property type="entry name" value="HTH_MarR-typ"/>
</dbReference>
<name>A0ABU5E8I7_9PROT</name>
<dbReference type="Pfam" id="PF12802">
    <property type="entry name" value="MarR_2"/>
    <property type="match status" value="1"/>
</dbReference>
<dbReference type="InterPro" id="IPR043129">
    <property type="entry name" value="ATPase_NBD"/>
</dbReference>
<dbReference type="EMBL" id="JAXCLW010000001">
    <property type="protein sequence ID" value="MDY0882069.1"/>
    <property type="molecule type" value="Genomic_DNA"/>
</dbReference>
<dbReference type="PANTHER" id="PTHR18964">
    <property type="entry name" value="ROK (REPRESSOR, ORF, KINASE) FAMILY"/>
    <property type="match status" value="1"/>
</dbReference>
<dbReference type="RefSeq" id="WP_320507101.1">
    <property type="nucleotide sequence ID" value="NZ_JAXCLW010000001.1"/>
</dbReference>
<dbReference type="InterPro" id="IPR036390">
    <property type="entry name" value="WH_DNA-bd_sf"/>
</dbReference>
<dbReference type="Pfam" id="PF00480">
    <property type="entry name" value="ROK"/>
    <property type="match status" value="1"/>
</dbReference>
<evidence type="ECO:0000313" key="3">
    <source>
        <dbReference type="Proteomes" id="UP001279642"/>
    </source>
</evidence>
<dbReference type="PANTHER" id="PTHR18964:SF173">
    <property type="entry name" value="GLUCOKINASE"/>
    <property type="match status" value="1"/>
</dbReference>
<comment type="caution">
    <text evidence="2">The sequence shown here is derived from an EMBL/GenBank/DDBJ whole genome shotgun (WGS) entry which is preliminary data.</text>
</comment>
<evidence type="ECO:0000259" key="1">
    <source>
        <dbReference type="Pfam" id="PF12802"/>
    </source>
</evidence>
<gene>
    <name evidence="2" type="ORF">SMD27_04375</name>
</gene>
<dbReference type="Gene3D" id="3.30.420.40">
    <property type="match status" value="2"/>
</dbReference>